<feature type="transmembrane region" description="Helical" evidence="6">
    <location>
        <begin position="104"/>
        <end position="123"/>
    </location>
</feature>
<dbReference type="EMBL" id="UIDG01000125">
    <property type="protein sequence ID" value="SUS05781.1"/>
    <property type="molecule type" value="Genomic_DNA"/>
</dbReference>
<feature type="transmembrane region" description="Helical" evidence="6">
    <location>
        <begin position="67"/>
        <end position="83"/>
    </location>
</feature>
<feature type="transmembrane region" description="Helical" evidence="6">
    <location>
        <begin position="194"/>
        <end position="215"/>
    </location>
</feature>
<proteinExistence type="predicted"/>
<feature type="transmembrane region" description="Helical" evidence="6">
    <location>
        <begin position="393"/>
        <end position="414"/>
    </location>
</feature>
<dbReference type="GO" id="GO:0035348">
    <property type="term" value="P:acetyl-CoA transmembrane transport"/>
    <property type="evidence" value="ECO:0007669"/>
    <property type="project" value="InterPro"/>
</dbReference>
<dbReference type="InterPro" id="IPR024371">
    <property type="entry name" value="AcetylCoA_trans_1-like"/>
</dbReference>
<dbReference type="GO" id="GO:0008521">
    <property type="term" value="F:acetyl-CoA transmembrane transporter activity"/>
    <property type="evidence" value="ECO:0007669"/>
    <property type="project" value="InterPro"/>
</dbReference>
<organism evidence="7">
    <name type="scientific">metagenome</name>
    <dbReference type="NCBI Taxonomy" id="256318"/>
    <lineage>
        <taxon>unclassified sequences</taxon>
        <taxon>metagenomes</taxon>
    </lineage>
</organism>
<dbReference type="NCBIfam" id="TIGR00901">
    <property type="entry name" value="2A0125"/>
    <property type="match status" value="1"/>
</dbReference>
<name>A0A380TDW0_9ZZZZ</name>
<evidence type="ECO:0000256" key="2">
    <source>
        <dbReference type="ARBA" id="ARBA00022448"/>
    </source>
</evidence>
<accession>A0A380TDW0</accession>
<keyword evidence="3 6" id="KW-0812">Transmembrane</keyword>
<keyword evidence="5 6" id="KW-0472">Membrane</keyword>
<feature type="transmembrane region" description="Helical" evidence="6">
    <location>
        <begin position="420"/>
        <end position="442"/>
    </location>
</feature>
<evidence type="ECO:0000256" key="3">
    <source>
        <dbReference type="ARBA" id="ARBA00022692"/>
    </source>
</evidence>
<feature type="transmembrane region" description="Helical" evidence="6">
    <location>
        <begin position="302"/>
        <end position="323"/>
    </location>
</feature>
<dbReference type="Gene3D" id="1.20.1250.20">
    <property type="entry name" value="MFS general substrate transporter like domains"/>
    <property type="match status" value="2"/>
</dbReference>
<feature type="transmembrane region" description="Helical" evidence="6">
    <location>
        <begin position="263"/>
        <end position="290"/>
    </location>
</feature>
<dbReference type="Pfam" id="PF13000">
    <property type="entry name" value="Acatn"/>
    <property type="match status" value="1"/>
</dbReference>
<feature type="transmembrane region" description="Helical" evidence="6">
    <location>
        <begin position="330"/>
        <end position="351"/>
    </location>
</feature>
<dbReference type="PANTHER" id="PTHR12778">
    <property type="entry name" value="SOLUTE CARRIER FAMILY 33 ACETYL-COA TRANSPORTER -RELATED"/>
    <property type="match status" value="1"/>
</dbReference>
<evidence type="ECO:0000256" key="5">
    <source>
        <dbReference type="ARBA" id="ARBA00023136"/>
    </source>
</evidence>
<dbReference type="SUPFAM" id="SSF103473">
    <property type="entry name" value="MFS general substrate transporter"/>
    <property type="match status" value="1"/>
</dbReference>
<dbReference type="InterPro" id="IPR036259">
    <property type="entry name" value="MFS_trans_sf"/>
</dbReference>
<reference evidence="7" key="1">
    <citation type="submission" date="2018-07" db="EMBL/GenBank/DDBJ databases">
        <authorList>
            <person name="Quirk P.G."/>
            <person name="Krulwich T.A."/>
        </authorList>
    </citation>
    <scope>NUCLEOTIDE SEQUENCE</scope>
</reference>
<keyword evidence="2" id="KW-0813">Transport</keyword>
<evidence type="ECO:0000256" key="6">
    <source>
        <dbReference type="SAM" id="Phobius"/>
    </source>
</evidence>
<feature type="transmembrane region" description="Helical" evidence="6">
    <location>
        <begin position="357"/>
        <end position="381"/>
    </location>
</feature>
<dbReference type="AlphaFoldDB" id="A0A380TDW0"/>
<protein>
    <recommendedName>
        <fullName evidence="8">MFS transporter</fullName>
    </recommendedName>
</protein>
<evidence type="ECO:0000256" key="1">
    <source>
        <dbReference type="ARBA" id="ARBA00004141"/>
    </source>
</evidence>
<keyword evidence="4 6" id="KW-1133">Transmembrane helix</keyword>
<evidence type="ECO:0000256" key="4">
    <source>
        <dbReference type="ARBA" id="ARBA00022989"/>
    </source>
</evidence>
<feature type="transmembrane region" description="Helical" evidence="6">
    <location>
        <begin position="32"/>
        <end position="55"/>
    </location>
</feature>
<gene>
    <name evidence="7" type="ORF">DF3PB_2100002</name>
</gene>
<comment type="subcellular location">
    <subcellularLocation>
        <location evidence="1">Membrane</location>
        <topology evidence="1">Multi-pass membrane protein</topology>
    </subcellularLocation>
</comment>
<evidence type="ECO:0008006" key="8">
    <source>
        <dbReference type="Google" id="ProtNLM"/>
    </source>
</evidence>
<dbReference type="InterPro" id="IPR004752">
    <property type="entry name" value="AmpG_permease/AT-1"/>
</dbReference>
<dbReference type="GO" id="GO:0016020">
    <property type="term" value="C:membrane"/>
    <property type="evidence" value="ECO:0007669"/>
    <property type="project" value="UniProtKB-SubCell"/>
</dbReference>
<sequence>MKAAWLRLGRPAGSAGGSGWRETLAVYGDRRVLLLTLLGFASGLPFGVLAEPLSAWLTEAGRAKTEIGLFALVSLPYSLKVLWAPFVDRLPLPGLTRRFGRRRGWALATQVLLIAALASMGLASPAENLLLPAILATLAATASASQDVVLDAYRVEVLDERQLAAGAATMVFGWRLGQVGAAASGLILADVLPWSAVMPILAAGIGVGVIAILIAPEPQAAAGRGEGNAVFGGGRPARRHVRLLAWLFEAAIRPLTDFFSRPGWLPVLLFILLYKFGDAILSVMKIPFFLEIGFTKTEIAEVVKLFGVVAIIGGGFIGGAVMARLGMMKGLLVCGVLMAASNLVFVLQAWAGADVTMLAITIATENITTGMGTTAFVAYLSGLCNVAYTATQYALLTSLMALSRTALSSGAGWLAERMSWPDFFIVTTLAALPGLMLLVWMMHRYPLAGRPRTLVPDAD</sequence>
<dbReference type="PANTHER" id="PTHR12778:SF10">
    <property type="entry name" value="MAJOR FACILITATOR SUPERFAMILY DOMAIN-CONTAINING PROTEIN 3"/>
    <property type="match status" value="1"/>
</dbReference>
<evidence type="ECO:0000313" key="7">
    <source>
        <dbReference type="EMBL" id="SUS05781.1"/>
    </source>
</evidence>